<organism evidence="2">
    <name type="scientific">freshwater metagenome</name>
    <dbReference type="NCBI Taxonomy" id="449393"/>
    <lineage>
        <taxon>unclassified sequences</taxon>
        <taxon>metagenomes</taxon>
        <taxon>ecological metagenomes</taxon>
    </lineage>
</organism>
<dbReference type="AlphaFoldDB" id="A0A6J7KER5"/>
<keyword evidence="1" id="KW-1133">Transmembrane helix</keyword>
<evidence type="ECO:0000256" key="1">
    <source>
        <dbReference type="SAM" id="Phobius"/>
    </source>
</evidence>
<reference evidence="2" key="1">
    <citation type="submission" date="2020-05" db="EMBL/GenBank/DDBJ databases">
        <authorList>
            <person name="Chiriac C."/>
            <person name="Salcher M."/>
            <person name="Ghai R."/>
            <person name="Kavagutti S V."/>
        </authorList>
    </citation>
    <scope>NUCLEOTIDE SEQUENCE</scope>
</reference>
<protein>
    <submittedName>
        <fullName evidence="2">Unannotated protein</fullName>
    </submittedName>
</protein>
<evidence type="ECO:0000313" key="2">
    <source>
        <dbReference type="EMBL" id="CAB4954075.1"/>
    </source>
</evidence>
<keyword evidence="1" id="KW-0812">Transmembrane</keyword>
<proteinExistence type="predicted"/>
<sequence length="54" mass="6093">MDLVTVNWFAVAVSTIAAFVVGVIWFGPKTFFPNWWKAIGRSPEGKPGVQARWR</sequence>
<name>A0A6J7KER5_9ZZZZ</name>
<keyword evidence="1" id="KW-0472">Membrane</keyword>
<accession>A0A6J7KER5</accession>
<feature type="transmembrane region" description="Helical" evidence="1">
    <location>
        <begin position="6"/>
        <end position="27"/>
    </location>
</feature>
<gene>
    <name evidence="2" type="ORF">UFOPK3772_01743</name>
</gene>
<dbReference type="EMBL" id="CAFBNE010000053">
    <property type="protein sequence ID" value="CAB4954075.1"/>
    <property type="molecule type" value="Genomic_DNA"/>
</dbReference>